<name>A0ABN7P760_TIMPD</name>
<comment type="caution">
    <text evidence="2">The sequence shown here is derived from an EMBL/GenBank/DDBJ whole genome shotgun (WGS) entry which is preliminary data.</text>
</comment>
<keyword evidence="3" id="KW-1185">Reference proteome</keyword>
<dbReference type="EMBL" id="CAJPIN010015129">
    <property type="protein sequence ID" value="CAG2061250.1"/>
    <property type="molecule type" value="Genomic_DNA"/>
</dbReference>
<feature type="non-terminal residue" evidence="2">
    <location>
        <position position="166"/>
    </location>
</feature>
<feature type="transmembrane region" description="Helical" evidence="1">
    <location>
        <begin position="98"/>
        <end position="123"/>
    </location>
</feature>
<protein>
    <submittedName>
        <fullName evidence="2">Uncharacterized protein</fullName>
    </submittedName>
</protein>
<evidence type="ECO:0000256" key="1">
    <source>
        <dbReference type="SAM" id="Phobius"/>
    </source>
</evidence>
<proteinExistence type="predicted"/>
<evidence type="ECO:0000313" key="2">
    <source>
        <dbReference type="EMBL" id="CAG2061250.1"/>
    </source>
</evidence>
<reference evidence="2" key="1">
    <citation type="submission" date="2021-03" db="EMBL/GenBank/DDBJ databases">
        <authorList>
            <person name="Tran Van P."/>
        </authorList>
    </citation>
    <scope>NUCLEOTIDE SEQUENCE</scope>
</reference>
<feature type="non-terminal residue" evidence="2">
    <location>
        <position position="1"/>
    </location>
</feature>
<dbReference type="InterPro" id="IPR037272">
    <property type="entry name" value="SNS_sf"/>
</dbReference>
<gene>
    <name evidence="2" type="ORF">TPAB3V08_LOCUS8205</name>
</gene>
<accession>A0ABN7P760</accession>
<dbReference type="Proteomes" id="UP001153148">
    <property type="component" value="Unassembled WGS sequence"/>
</dbReference>
<keyword evidence="1" id="KW-1133">Transmembrane helix</keyword>
<dbReference type="SUPFAM" id="SSF161070">
    <property type="entry name" value="SNF-like"/>
    <property type="match status" value="1"/>
</dbReference>
<keyword evidence="1" id="KW-0472">Membrane</keyword>
<feature type="transmembrane region" description="Helical" evidence="1">
    <location>
        <begin position="24"/>
        <end position="46"/>
    </location>
</feature>
<evidence type="ECO:0000313" key="3">
    <source>
        <dbReference type="Proteomes" id="UP001153148"/>
    </source>
</evidence>
<organism evidence="2 3">
    <name type="scientific">Timema podura</name>
    <name type="common">Walking stick</name>
    <dbReference type="NCBI Taxonomy" id="61482"/>
    <lineage>
        <taxon>Eukaryota</taxon>
        <taxon>Metazoa</taxon>
        <taxon>Ecdysozoa</taxon>
        <taxon>Arthropoda</taxon>
        <taxon>Hexapoda</taxon>
        <taxon>Insecta</taxon>
        <taxon>Pterygota</taxon>
        <taxon>Neoptera</taxon>
        <taxon>Polyneoptera</taxon>
        <taxon>Phasmatodea</taxon>
        <taxon>Timematodea</taxon>
        <taxon>Timematoidea</taxon>
        <taxon>Timematidae</taxon>
        <taxon>Timema</taxon>
    </lineage>
</organism>
<sequence length="166" mass="18755">PHFVFVVYSEAFNLIAVAPNITRALFYFVFVTTAANNSFTTIIVVVSSIDKFAPKLRHKIGYNNTYFIVMGIMFMLSIPCVTKVATVYSWWVLDWTKYSIGILVPGLALWLLVMAPIPIMAIYNIIKFYKAGRPIGVLEAFKRVKESPQGLNIDILTTNDLLLHAF</sequence>
<keyword evidence="1" id="KW-0812">Transmembrane</keyword>
<feature type="transmembrane region" description="Helical" evidence="1">
    <location>
        <begin position="66"/>
        <end position="92"/>
    </location>
</feature>